<dbReference type="Proteomes" id="UP000464669">
    <property type="component" value="Segment"/>
</dbReference>
<gene>
    <name evidence="1" type="ORF">N1M2_74</name>
</gene>
<dbReference type="EMBL" id="MN642089">
    <property type="protein sequence ID" value="QGH71937.1"/>
    <property type="molecule type" value="Genomic_DNA"/>
</dbReference>
<organism evidence="1 2">
    <name type="scientific">Klebsiella phage N1M2</name>
    <dbReference type="NCBI Taxonomy" id="2664939"/>
    <lineage>
        <taxon>Viruses</taxon>
        <taxon>Duplodnaviria</taxon>
        <taxon>Heunggongvirae</taxon>
        <taxon>Uroviricota</taxon>
        <taxon>Caudoviricetes</taxon>
        <taxon>Chimalliviridae</taxon>
        <taxon>Nimduovirus</taxon>
        <taxon>Nimduovirus N1M2</taxon>
    </lineage>
</organism>
<keyword evidence="2" id="KW-1185">Reference proteome</keyword>
<name>A0A6B7ZEM2_9CAUD</name>
<accession>A0A6B7ZEM2</accession>
<proteinExistence type="predicted"/>
<protein>
    <submittedName>
        <fullName evidence="1">Putative virion structural protein</fullName>
    </submittedName>
</protein>
<evidence type="ECO:0000313" key="2">
    <source>
        <dbReference type="Proteomes" id="UP000464669"/>
    </source>
</evidence>
<reference evidence="1 2" key="1">
    <citation type="submission" date="2019-11" db="EMBL/GenBank/DDBJ databases">
        <authorList>
            <person name="Lewis R."/>
            <person name="Clooney A.G."/>
            <person name="Stockdale S.R."/>
            <person name="Buttimer C."/>
            <person name="Draper L.A."/>
            <person name="Ross R.P."/>
            <person name="Hill C."/>
        </authorList>
    </citation>
    <scope>NUCLEOTIDE SEQUENCE [LARGE SCALE GENOMIC DNA]</scope>
</reference>
<sequence length="447" mass="49741">MLGIDFLQPPRPITVAGVEFMDYQDPKCYLELVDIFNKTLVDEVVDEATHVTFQGGIEALRSIEDIIFNQFGIKVSLHAPSDRTGNVAVESGWFSPNHVFNNKGLDGVLKSSDSNIGRAFRRLKTDVLRGWVDTSKGKVGGDYSKIEFPMYIGRYIDSFLKAGMLARYNITMSEALASFILHEVGHIFTSFLFITRNIIDTIMPTIAARMITEGNIYGKERSAIVHQTLTELECSTRPTVEELDRMGGQEIIVMFDKAINTRDQRRTLSLGATDRGAEIYADLFAVRCGVPKALVAALISSDAGDFLKRLSTTAVGVTVLTAMAAMPILAGMSAAIGVFSGLLNVHMLLNPNDLYDSPYRRVKNLLRDQIIRLNTDKSLDNRTKAQMLKDTKELEQMVSEAKPFFEGTAVQRLIGWIFSGSDFKASEFEHYTDELVAHSLSVYKDAF</sequence>
<evidence type="ECO:0000313" key="1">
    <source>
        <dbReference type="EMBL" id="QGH71937.1"/>
    </source>
</evidence>